<keyword evidence="3 7" id="KW-0812">Transmembrane</keyword>
<proteinExistence type="inferred from homology"/>
<keyword evidence="5 7" id="KW-1133">Transmembrane helix</keyword>
<dbReference type="InterPro" id="IPR035952">
    <property type="entry name" value="Rhomboid-like_sf"/>
</dbReference>
<organism evidence="9">
    <name type="scientific">Fibrocapsa japonica</name>
    <dbReference type="NCBI Taxonomy" id="94617"/>
    <lineage>
        <taxon>Eukaryota</taxon>
        <taxon>Sar</taxon>
        <taxon>Stramenopiles</taxon>
        <taxon>Ochrophyta</taxon>
        <taxon>Raphidophyceae</taxon>
        <taxon>Chattonellales</taxon>
        <taxon>Chattonellaceae</taxon>
        <taxon>Fibrocapsa</taxon>
    </lineage>
</organism>
<gene>
    <name evidence="9" type="ORF">FJAP1339_LOCUS6059</name>
</gene>
<reference evidence="9" key="1">
    <citation type="submission" date="2021-01" db="EMBL/GenBank/DDBJ databases">
        <authorList>
            <person name="Corre E."/>
            <person name="Pelletier E."/>
            <person name="Niang G."/>
            <person name="Scheremetjew M."/>
            <person name="Finn R."/>
            <person name="Kale V."/>
            <person name="Holt S."/>
            <person name="Cochrane G."/>
            <person name="Meng A."/>
            <person name="Brown T."/>
            <person name="Cohen L."/>
        </authorList>
    </citation>
    <scope>NUCLEOTIDE SEQUENCE</scope>
    <source>
        <strain evidence="9">CCMP1661</strain>
    </source>
</reference>
<comment type="subcellular location">
    <subcellularLocation>
        <location evidence="1 7">Endoplasmic reticulum membrane</location>
        <topology evidence="1 7">Multi-pass membrane protein</topology>
    </subcellularLocation>
</comment>
<evidence type="ECO:0000313" key="9">
    <source>
        <dbReference type="EMBL" id="CAD9863722.1"/>
    </source>
</evidence>
<evidence type="ECO:0000256" key="3">
    <source>
        <dbReference type="ARBA" id="ARBA00022692"/>
    </source>
</evidence>
<keyword evidence="4 7" id="KW-0256">Endoplasmic reticulum</keyword>
<dbReference type="InterPro" id="IPR007599">
    <property type="entry name" value="DER1"/>
</dbReference>
<name>A0A7S2XX42_9STRA</name>
<keyword evidence="6 7" id="KW-0472">Membrane</keyword>
<dbReference type="SUPFAM" id="SSF144091">
    <property type="entry name" value="Rhomboid-like"/>
    <property type="match status" value="1"/>
</dbReference>
<dbReference type="EMBL" id="HBHR01012431">
    <property type="protein sequence ID" value="CAD9863722.1"/>
    <property type="molecule type" value="Transcribed_RNA"/>
</dbReference>
<evidence type="ECO:0000256" key="4">
    <source>
        <dbReference type="ARBA" id="ARBA00022824"/>
    </source>
</evidence>
<accession>A0A7S2XX42</accession>
<comment type="similarity">
    <text evidence="2 7">Belongs to the derlin family.</text>
</comment>
<dbReference type="Pfam" id="PF04511">
    <property type="entry name" value="DER1"/>
    <property type="match status" value="1"/>
</dbReference>
<feature type="region of interest" description="Disordered" evidence="8">
    <location>
        <begin position="236"/>
        <end position="259"/>
    </location>
</feature>
<dbReference type="GO" id="GO:0006950">
    <property type="term" value="P:response to stress"/>
    <property type="evidence" value="ECO:0007669"/>
    <property type="project" value="UniProtKB-ARBA"/>
</dbReference>
<sequence length="268" mass="29974">MNRIGRVGQGGSPQDWYNSVPFITKVWLTSTLAVTLAVNFGILPAGHLFLNFPLIWKKFQFWRLLTNFTCMGKLGFGTLITFYMLYSYSEKYETGGCFNTGGGGGVSDYAFMMMFGMVVMNIIGYFMNTPFMAQPLVFFVMYVWSRRFPDLTVSFMFGVKIQSIYAPWAYVAFQILLGNSPFMALLGIAVGHLYYFLAEIVPDQYDFEILKTPVFMIHYFGYGAYHPVNTAPAAQRGSVNGTGGQPANSSFPMPGGRQWGQGHVLGTN</sequence>
<evidence type="ECO:0000256" key="7">
    <source>
        <dbReference type="RuleBase" id="RU363059"/>
    </source>
</evidence>
<comment type="function">
    <text evidence="7">May be involved in the degradation of misfolded endoplasmic reticulum (ER) luminal proteins.</text>
</comment>
<dbReference type="GO" id="GO:0005789">
    <property type="term" value="C:endoplasmic reticulum membrane"/>
    <property type="evidence" value="ECO:0007669"/>
    <property type="project" value="UniProtKB-SubCell"/>
</dbReference>
<evidence type="ECO:0000256" key="2">
    <source>
        <dbReference type="ARBA" id="ARBA00008917"/>
    </source>
</evidence>
<dbReference type="PANTHER" id="PTHR11009">
    <property type="entry name" value="DER1-LIKE PROTEIN, DERLIN"/>
    <property type="match status" value="1"/>
</dbReference>
<evidence type="ECO:0000256" key="6">
    <source>
        <dbReference type="ARBA" id="ARBA00023136"/>
    </source>
</evidence>
<feature type="transmembrane region" description="Helical" evidence="7">
    <location>
        <begin position="26"/>
        <end position="52"/>
    </location>
</feature>
<dbReference type="AlphaFoldDB" id="A0A7S2XX42"/>
<evidence type="ECO:0000256" key="5">
    <source>
        <dbReference type="ARBA" id="ARBA00022989"/>
    </source>
</evidence>
<evidence type="ECO:0000256" key="8">
    <source>
        <dbReference type="SAM" id="MobiDB-lite"/>
    </source>
</evidence>
<protein>
    <recommendedName>
        <fullName evidence="7">Derlin</fullName>
    </recommendedName>
</protein>
<feature type="transmembrane region" description="Helical" evidence="7">
    <location>
        <begin position="64"/>
        <end position="86"/>
    </location>
</feature>
<evidence type="ECO:0000256" key="1">
    <source>
        <dbReference type="ARBA" id="ARBA00004477"/>
    </source>
</evidence>
<comment type="caution">
    <text evidence="7">Lacks conserved residue(s) required for the propagation of feature annotation.</text>
</comment>